<name>A0A9P6KJ70_9PLEO</name>
<gene>
    <name evidence="2" type="ORF">PMIN01_12758</name>
</gene>
<dbReference type="EMBL" id="WJXW01000017">
    <property type="protein sequence ID" value="KAF9729068.1"/>
    <property type="molecule type" value="Genomic_DNA"/>
</dbReference>
<keyword evidence="3" id="KW-1185">Reference proteome</keyword>
<dbReference type="AlphaFoldDB" id="A0A9P6KJ70"/>
<proteinExistence type="predicted"/>
<feature type="region of interest" description="Disordered" evidence="1">
    <location>
        <begin position="1"/>
        <end position="33"/>
    </location>
</feature>
<comment type="caution">
    <text evidence="2">The sequence shown here is derived from an EMBL/GenBank/DDBJ whole genome shotgun (WGS) entry which is preliminary data.</text>
</comment>
<evidence type="ECO:0000313" key="3">
    <source>
        <dbReference type="Proteomes" id="UP000756921"/>
    </source>
</evidence>
<organism evidence="2 3">
    <name type="scientific">Paraphaeosphaeria minitans</name>
    <dbReference type="NCBI Taxonomy" id="565426"/>
    <lineage>
        <taxon>Eukaryota</taxon>
        <taxon>Fungi</taxon>
        <taxon>Dikarya</taxon>
        <taxon>Ascomycota</taxon>
        <taxon>Pezizomycotina</taxon>
        <taxon>Dothideomycetes</taxon>
        <taxon>Pleosporomycetidae</taxon>
        <taxon>Pleosporales</taxon>
        <taxon>Massarineae</taxon>
        <taxon>Didymosphaeriaceae</taxon>
        <taxon>Paraphaeosphaeria</taxon>
    </lineage>
</organism>
<evidence type="ECO:0000313" key="2">
    <source>
        <dbReference type="EMBL" id="KAF9729068.1"/>
    </source>
</evidence>
<sequence>MSPRETPEEQAPLLRDENAPPSSSGENRLGDDETPILSTLRGAVICSSIGLMIFLQGMYLFLPYPQQVVVQLDPVRASHSFLSSTFRPFDPLLFVEARCYVRALFLIPSSLKRTDVQLWSGCPSGLPSIGVKVGVEMRRAGADAGRDQGMGSLAAAPPDRLLAPRKHQCPWMGSLHMPTRSFLHR</sequence>
<accession>A0A9P6KJ70</accession>
<dbReference type="Proteomes" id="UP000756921">
    <property type="component" value="Unassembled WGS sequence"/>
</dbReference>
<protein>
    <submittedName>
        <fullName evidence="2">Uncharacterized protein</fullName>
    </submittedName>
</protein>
<reference evidence="2" key="1">
    <citation type="journal article" date="2020" name="Mol. Plant Microbe Interact.">
        <title>Genome Sequence of the Biocontrol Agent Coniothyrium minitans strain Conio (IMI 134523).</title>
        <authorList>
            <person name="Patel D."/>
            <person name="Shittu T.A."/>
            <person name="Baroncelli R."/>
            <person name="Muthumeenakshi S."/>
            <person name="Osborne T.H."/>
            <person name="Janganan T.K."/>
            <person name="Sreenivasaprasad S."/>
        </authorList>
    </citation>
    <scope>NUCLEOTIDE SEQUENCE</scope>
    <source>
        <strain evidence="2">Conio</strain>
    </source>
</reference>
<evidence type="ECO:0000256" key="1">
    <source>
        <dbReference type="SAM" id="MobiDB-lite"/>
    </source>
</evidence>